<evidence type="ECO:0000256" key="4">
    <source>
        <dbReference type="ARBA" id="ARBA00023237"/>
    </source>
</evidence>
<dbReference type="PANTHER" id="PTHR37423:SF1">
    <property type="entry name" value="OUTER MEMBRANE PROTEIN ASSEMBLY FACTOR BAMD"/>
    <property type="match status" value="1"/>
</dbReference>
<dbReference type="GO" id="GO:1990063">
    <property type="term" value="C:Bam protein complex"/>
    <property type="evidence" value="ECO:0007669"/>
    <property type="project" value="TreeGrafter"/>
</dbReference>
<evidence type="ECO:0000256" key="5">
    <source>
        <dbReference type="ARBA" id="ARBA00023288"/>
    </source>
</evidence>
<dbReference type="GO" id="GO:0043165">
    <property type="term" value="P:Gram-negative-bacterium-type cell outer membrane assembly"/>
    <property type="evidence" value="ECO:0007669"/>
    <property type="project" value="UniProtKB-UniRule"/>
</dbReference>
<dbReference type="InterPro" id="IPR017689">
    <property type="entry name" value="BamD"/>
</dbReference>
<sequence length="262" mass="30081">MNSNEQLTSMKNFYLIILITGSLLITSCASTSPDDVKVPLADDYFTLYEKSQTALRSGNYQTAIKQLEQLDSLYPFGPNSHQAQLSLIYAYFKVRDTASATAAADRFIRQNPNHPDVDYAYYMKGRINFSAEIGFFKELLSADLSERDATTARTAFNDFAELVRKFPKSKYAEEARQRMIFLRNRLARYELHVAKYYMERQSYIAAANRARYVVEHYPKTDAIPDALIVMVTAYDILQLPELSNKARNILKLNYPEKAKQVL</sequence>
<dbReference type="InterPro" id="IPR039565">
    <property type="entry name" value="BamD-like"/>
</dbReference>
<evidence type="ECO:0000256" key="2">
    <source>
        <dbReference type="ARBA" id="ARBA00023136"/>
    </source>
</evidence>
<dbReference type="Gene3D" id="1.25.40.10">
    <property type="entry name" value="Tetratricopeptide repeat domain"/>
    <property type="match status" value="1"/>
</dbReference>
<dbReference type="CDD" id="cd15830">
    <property type="entry name" value="BamD"/>
    <property type="match status" value="1"/>
</dbReference>
<evidence type="ECO:0000313" key="8">
    <source>
        <dbReference type="EMBL" id="WMS88373.1"/>
    </source>
</evidence>
<dbReference type="HAMAP" id="MF_00922">
    <property type="entry name" value="OM_assembly_BamD"/>
    <property type="match status" value="1"/>
</dbReference>
<dbReference type="KEGG" id="plei:Q9312_05520"/>
<dbReference type="GO" id="GO:0051205">
    <property type="term" value="P:protein insertion into membrane"/>
    <property type="evidence" value="ECO:0007669"/>
    <property type="project" value="UniProtKB-UniRule"/>
</dbReference>
<keyword evidence="2 6" id="KW-0472">Membrane</keyword>
<dbReference type="NCBIfam" id="TIGR03302">
    <property type="entry name" value="OM_YfiO"/>
    <property type="match status" value="1"/>
</dbReference>
<evidence type="ECO:0000256" key="1">
    <source>
        <dbReference type="ARBA" id="ARBA00022729"/>
    </source>
</evidence>
<evidence type="ECO:0000313" key="9">
    <source>
        <dbReference type="Proteomes" id="UP001239782"/>
    </source>
</evidence>
<name>A0AA51X7M6_9GAMM</name>
<dbReference type="InterPro" id="IPR011990">
    <property type="entry name" value="TPR-like_helical_dom_sf"/>
</dbReference>
<gene>
    <name evidence="6" type="primary">bamD</name>
    <name evidence="8" type="ORF">Q9312_05520</name>
</gene>
<feature type="domain" description="Outer membrane lipoprotein BamD-like" evidence="7">
    <location>
        <begin position="46"/>
        <end position="246"/>
    </location>
</feature>
<reference evidence="8 9" key="1">
    <citation type="submission" date="2023-08" db="EMBL/GenBank/DDBJ databases">
        <title>Pleionea litopenaei sp. nov., isolated from stomach of juvenile Litopenaeus vannamei.</title>
        <authorList>
            <person name="Rho A.M."/>
            <person name="Hwang C.Y."/>
        </authorList>
    </citation>
    <scope>NUCLEOTIDE SEQUENCE [LARGE SCALE GENOMIC DNA]</scope>
    <source>
        <strain evidence="8 9">HL-JVS1</strain>
    </source>
</reference>
<accession>A0AA51X7M6</accession>
<keyword evidence="3" id="KW-0564">Palmitate</keyword>
<comment type="subcellular location">
    <subcellularLocation>
        <location evidence="6">Cell outer membrane</location>
    </subcellularLocation>
</comment>
<evidence type="ECO:0000256" key="3">
    <source>
        <dbReference type="ARBA" id="ARBA00023139"/>
    </source>
</evidence>
<evidence type="ECO:0000256" key="6">
    <source>
        <dbReference type="HAMAP-Rule" id="MF_00922"/>
    </source>
</evidence>
<dbReference type="PANTHER" id="PTHR37423">
    <property type="entry name" value="SOLUBLE LYTIC MUREIN TRANSGLYCOSYLASE-RELATED"/>
    <property type="match status" value="1"/>
</dbReference>
<keyword evidence="1 6" id="KW-0732">Signal</keyword>
<dbReference type="SUPFAM" id="SSF48452">
    <property type="entry name" value="TPR-like"/>
    <property type="match status" value="1"/>
</dbReference>
<organism evidence="8 9">
    <name type="scientific">Pleionea litopenaei</name>
    <dbReference type="NCBI Taxonomy" id="3070815"/>
    <lineage>
        <taxon>Bacteria</taxon>
        <taxon>Pseudomonadati</taxon>
        <taxon>Pseudomonadota</taxon>
        <taxon>Gammaproteobacteria</taxon>
        <taxon>Oceanospirillales</taxon>
        <taxon>Pleioneaceae</taxon>
        <taxon>Pleionea</taxon>
    </lineage>
</organism>
<dbReference type="AlphaFoldDB" id="A0AA51X7M6"/>
<dbReference type="Pfam" id="PF13525">
    <property type="entry name" value="YfiO"/>
    <property type="match status" value="1"/>
</dbReference>
<keyword evidence="9" id="KW-1185">Reference proteome</keyword>
<evidence type="ECO:0000259" key="7">
    <source>
        <dbReference type="Pfam" id="PF13525"/>
    </source>
</evidence>
<comment type="subunit">
    <text evidence="6">Part of the Bam complex.</text>
</comment>
<protein>
    <recommendedName>
        <fullName evidence="6">Outer membrane protein assembly factor BamD</fullName>
    </recommendedName>
</protein>
<keyword evidence="4 6" id="KW-0998">Cell outer membrane</keyword>
<dbReference type="Proteomes" id="UP001239782">
    <property type="component" value="Chromosome"/>
</dbReference>
<proteinExistence type="inferred from homology"/>
<comment type="function">
    <text evidence="6">Part of the outer membrane protein assembly complex, which is involved in assembly and insertion of beta-barrel proteins into the outer membrane.</text>
</comment>
<comment type="similarity">
    <text evidence="6">Belongs to the BamD family.</text>
</comment>
<keyword evidence="5" id="KW-0449">Lipoprotein</keyword>
<dbReference type="EMBL" id="CP133548">
    <property type="protein sequence ID" value="WMS88373.1"/>
    <property type="molecule type" value="Genomic_DNA"/>
</dbReference>
<dbReference type="RefSeq" id="WP_309203587.1">
    <property type="nucleotide sequence ID" value="NZ_CP133548.1"/>
</dbReference>